<dbReference type="Gene3D" id="3.30.450.70">
    <property type="match status" value="1"/>
</dbReference>
<dbReference type="OrthoDB" id="3364529at2759"/>
<accession>A0A3D8SUL1</accession>
<evidence type="ECO:0000256" key="3">
    <source>
        <dbReference type="ARBA" id="ARBA00022892"/>
    </source>
</evidence>
<protein>
    <recommendedName>
        <fullName evidence="6">Trafficking protein particle complex subunit</fullName>
    </recommendedName>
</protein>
<comment type="subunit">
    <text evidence="6">Part of the multisubunit transport protein particle (TRAPP) complex.</text>
</comment>
<name>A0A3D8SUL1_9HELO</name>
<dbReference type="Proteomes" id="UP000256645">
    <property type="component" value="Unassembled WGS sequence"/>
</dbReference>
<evidence type="ECO:0000256" key="1">
    <source>
        <dbReference type="ARBA" id="ARBA00022448"/>
    </source>
</evidence>
<sequence>MVVYSFYIFDRHTECIYSKLWHLSPQDAAANSISKAARPMSGSSGTSNGAPPDLGPARPRQGRLSAQDDAKLIFGTIFSLRNMVRKLGGPDDSFISYRTGQYKLHYYETPTNIKFVMLTDTQTLNMRNVLHQIYVNLYVEFVVKNPLSPVEHPGGEGVANELFELALDQFVKGVLV</sequence>
<comment type="caution">
    <text evidence="8">The sequence shown here is derived from an EMBL/GenBank/DDBJ whole genome shotgun (WGS) entry which is preliminary data.</text>
</comment>
<feature type="region of interest" description="Disordered" evidence="7">
    <location>
        <begin position="34"/>
        <end position="64"/>
    </location>
</feature>
<evidence type="ECO:0000256" key="5">
    <source>
        <dbReference type="ARBA" id="ARBA00038167"/>
    </source>
</evidence>
<evidence type="ECO:0000313" key="8">
    <source>
        <dbReference type="EMBL" id="RDW89468.1"/>
    </source>
</evidence>
<dbReference type="AlphaFoldDB" id="A0A3D8SUL1"/>
<dbReference type="GO" id="GO:0005783">
    <property type="term" value="C:endoplasmic reticulum"/>
    <property type="evidence" value="ECO:0007669"/>
    <property type="project" value="UniProtKB-SubCell"/>
</dbReference>
<evidence type="ECO:0000313" key="9">
    <source>
        <dbReference type="Proteomes" id="UP000256645"/>
    </source>
</evidence>
<dbReference type="EMBL" id="PDLM01000001">
    <property type="protein sequence ID" value="RDW89468.1"/>
    <property type="molecule type" value="Genomic_DNA"/>
</dbReference>
<proteinExistence type="inferred from homology"/>
<reference evidence="8 9" key="1">
    <citation type="journal article" date="2018" name="IMA Fungus">
        <title>IMA Genome-F 9: Draft genome sequence of Annulohypoxylon stygium, Aspergillus mulundensis, Berkeleyomyces basicola (syn. Thielaviopsis basicola), Ceratocystis smalleyi, two Cercospora beticola strains, Coleophoma cylindrospora, Fusarium fracticaudum, Phialophora cf. hyalina, and Morchella septimelata.</title>
        <authorList>
            <person name="Wingfield B.D."/>
            <person name="Bills G.F."/>
            <person name="Dong Y."/>
            <person name="Huang W."/>
            <person name="Nel W.J."/>
            <person name="Swalarsk-Parry B.S."/>
            <person name="Vaghefi N."/>
            <person name="Wilken P.M."/>
            <person name="An Z."/>
            <person name="de Beer Z.W."/>
            <person name="De Vos L."/>
            <person name="Chen L."/>
            <person name="Duong T.A."/>
            <person name="Gao Y."/>
            <person name="Hammerbacher A."/>
            <person name="Kikkert J.R."/>
            <person name="Li Y."/>
            <person name="Li H."/>
            <person name="Li K."/>
            <person name="Li Q."/>
            <person name="Liu X."/>
            <person name="Ma X."/>
            <person name="Naidoo K."/>
            <person name="Pethybridge S.J."/>
            <person name="Sun J."/>
            <person name="Steenkamp E.T."/>
            <person name="van der Nest M.A."/>
            <person name="van Wyk S."/>
            <person name="Wingfield M.J."/>
            <person name="Xiong C."/>
            <person name="Yue Q."/>
            <person name="Zhang X."/>
        </authorList>
    </citation>
    <scope>NUCLEOTIDE SEQUENCE [LARGE SCALE GENOMIC DNA]</scope>
    <source>
        <strain evidence="8 9">BP6252</strain>
    </source>
</reference>
<dbReference type="PANTHER" id="PTHR23249">
    <property type="entry name" value="TRAFFICKING PROTEIN PARTICLE COMPLEX SUBUNIT"/>
    <property type="match status" value="1"/>
</dbReference>
<dbReference type="CDD" id="cd14855">
    <property type="entry name" value="TRAPPC1_MUM2"/>
    <property type="match status" value="1"/>
</dbReference>
<dbReference type="GO" id="GO:0006888">
    <property type="term" value="P:endoplasmic reticulum to Golgi vesicle-mediated transport"/>
    <property type="evidence" value="ECO:0007669"/>
    <property type="project" value="UniProtKB-UniRule"/>
</dbReference>
<keyword evidence="4 6" id="KW-0333">Golgi apparatus</keyword>
<dbReference type="GO" id="GO:0030008">
    <property type="term" value="C:TRAPP complex"/>
    <property type="evidence" value="ECO:0007669"/>
    <property type="project" value="UniProtKB-UniRule"/>
</dbReference>
<dbReference type="Pfam" id="PF04099">
    <property type="entry name" value="Sybindin"/>
    <property type="match status" value="1"/>
</dbReference>
<dbReference type="SMART" id="SM01399">
    <property type="entry name" value="Sybindin"/>
    <property type="match status" value="1"/>
</dbReference>
<organism evidence="8 9">
    <name type="scientific">Coleophoma cylindrospora</name>
    <dbReference type="NCBI Taxonomy" id="1849047"/>
    <lineage>
        <taxon>Eukaryota</taxon>
        <taxon>Fungi</taxon>
        <taxon>Dikarya</taxon>
        <taxon>Ascomycota</taxon>
        <taxon>Pezizomycotina</taxon>
        <taxon>Leotiomycetes</taxon>
        <taxon>Helotiales</taxon>
        <taxon>Dermateaceae</taxon>
        <taxon>Coleophoma</taxon>
    </lineage>
</organism>
<comment type="similarity">
    <text evidence="5">Belongs to the TRAPP small subunits family. BET5 subfamily.</text>
</comment>
<dbReference type="InterPro" id="IPR007233">
    <property type="entry name" value="TRAPPC"/>
</dbReference>
<dbReference type="STRING" id="1849047.A0A3D8SUL1"/>
<keyword evidence="9" id="KW-1185">Reference proteome</keyword>
<dbReference type="SUPFAM" id="SSF64356">
    <property type="entry name" value="SNARE-like"/>
    <property type="match status" value="1"/>
</dbReference>
<evidence type="ECO:0000256" key="7">
    <source>
        <dbReference type="SAM" id="MobiDB-lite"/>
    </source>
</evidence>
<dbReference type="GO" id="GO:0005794">
    <property type="term" value="C:Golgi apparatus"/>
    <property type="evidence" value="ECO:0007669"/>
    <property type="project" value="UniProtKB-SubCell"/>
</dbReference>
<keyword evidence="2 6" id="KW-0256">Endoplasmic reticulum</keyword>
<keyword evidence="1 6" id="KW-0813">Transport</keyword>
<comment type="subcellular location">
    <subcellularLocation>
        <location evidence="6">Endoplasmic reticulum</location>
    </subcellularLocation>
    <subcellularLocation>
        <location evidence="6">Golgi apparatus</location>
        <location evidence="6">cis-Golgi network</location>
    </subcellularLocation>
</comment>
<dbReference type="PANTHER" id="PTHR23249:SF16">
    <property type="entry name" value="TRAFFICKING PROTEIN PARTICLE COMPLEX SUBUNIT 1"/>
    <property type="match status" value="1"/>
</dbReference>
<evidence type="ECO:0000256" key="4">
    <source>
        <dbReference type="ARBA" id="ARBA00023034"/>
    </source>
</evidence>
<dbReference type="InterPro" id="IPR011012">
    <property type="entry name" value="Longin-like_dom_sf"/>
</dbReference>
<keyword evidence="3 6" id="KW-0931">ER-Golgi transport</keyword>
<dbReference type="FunFam" id="3.30.450.70:FF:000013">
    <property type="entry name" value="TRAPP complex subunit, variant"/>
    <property type="match status" value="1"/>
</dbReference>
<evidence type="ECO:0000256" key="2">
    <source>
        <dbReference type="ARBA" id="ARBA00022824"/>
    </source>
</evidence>
<gene>
    <name evidence="8" type="ORF">BP6252_01500</name>
</gene>
<evidence type="ECO:0000256" key="6">
    <source>
        <dbReference type="RuleBase" id="RU366065"/>
    </source>
</evidence>